<accession>A0A3B1AWI5</accession>
<protein>
    <recommendedName>
        <fullName evidence="2">Phage gp6-like head-tail connector protein</fullName>
    </recommendedName>
</protein>
<dbReference type="Gene3D" id="1.10.3230.30">
    <property type="entry name" value="Phage gp6-like head-tail connector protein"/>
    <property type="match status" value="1"/>
</dbReference>
<proteinExistence type="predicted"/>
<name>A0A3B1AWI5_9ZZZZ</name>
<dbReference type="NCBIfam" id="TIGR01560">
    <property type="entry name" value="put_DNA_pack"/>
    <property type="match status" value="1"/>
</dbReference>
<dbReference type="InterPro" id="IPR006450">
    <property type="entry name" value="Phage_HK97_gp6-like"/>
</dbReference>
<dbReference type="AlphaFoldDB" id="A0A3B1AWI5"/>
<dbReference type="CDD" id="cd08054">
    <property type="entry name" value="gp6"/>
    <property type="match status" value="1"/>
</dbReference>
<dbReference type="InterPro" id="IPR011738">
    <property type="entry name" value="Phage_CHP"/>
</dbReference>
<evidence type="ECO:0008006" key="2">
    <source>
        <dbReference type="Google" id="ProtNLM"/>
    </source>
</evidence>
<sequence>MMIQLISEAETLAVGLSEVRDFLKISHNDEDAMIAGFIRAATAACETFTGRKLIQQQWQLTYNDWAEDVISIPLSPILSVDRIEVWIAGEFQEILPEKYLLDRSSYQARVLARAGDYWPTAERDIEGIKITVTAGFGAGRNDVPHDIRHGLLHWVAAAYEGGLSGNQAVKTAENLWQPYRRVAL</sequence>
<gene>
    <name evidence="1" type="ORF">MNBD_ALPHA03-839</name>
</gene>
<dbReference type="EMBL" id="UOFW01000056">
    <property type="protein sequence ID" value="VAX03638.1"/>
    <property type="molecule type" value="Genomic_DNA"/>
</dbReference>
<reference evidence="1" key="1">
    <citation type="submission" date="2018-06" db="EMBL/GenBank/DDBJ databases">
        <authorList>
            <person name="Zhirakovskaya E."/>
        </authorList>
    </citation>
    <scope>NUCLEOTIDE SEQUENCE</scope>
</reference>
<organism evidence="1">
    <name type="scientific">hydrothermal vent metagenome</name>
    <dbReference type="NCBI Taxonomy" id="652676"/>
    <lineage>
        <taxon>unclassified sequences</taxon>
        <taxon>metagenomes</taxon>
        <taxon>ecological metagenomes</taxon>
    </lineage>
</organism>
<dbReference type="NCBIfam" id="TIGR02215">
    <property type="entry name" value="phage_chp_gp8"/>
    <property type="match status" value="1"/>
</dbReference>
<dbReference type="Pfam" id="PF05135">
    <property type="entry name" value="Phage_connect_1"/>
    <property type="match status" value="1"/>
</dbReference>
<dbReference type="InterPro" id="IPR021146">
    <property type="entry name" value="Phage_gp6-like_head-tail"/>
</dbReference>
<evidence type="ECO:0000313" key="1">
    <source>
        <dbReference type="EMBL" id="VAX03638.1"/>
    </source>
</evidence>